<keyword evidence="2" id="KW-1185">Reference proteome</keyword>
<dbReference type="Proteomes" id="UP000595140">
    <property type="component" value="Unassembled WGS sequence"/>
</dbReference>
<proteinExistence type="predicted"/>
<organism evidence="1 2">
    <name type="scientific">Cuscuta campestris</name>
    <dbReference type="NCBI Taxonomy" id="132261"/>
    <lineage>
        <taxon>Eukaryota</taxon>
        <taxon>Viridiplantae</taxon>
        <taxon>Streptophyta</taxon>
        <taxon>Embryophyta</taxon>
        <taxon>Tracheophyta</taxon>
        <taxon>Spermatophyta</taxon>
        <taxon>Magnoliopsida</taxon>
        <taxon>eudicotyledons</taxon>
        <taxon>Gunneridae</taxon>
        <taxon>Pentapetalae</taxon>
        <taxon>asterids</taxon>
        <taxon>lamiids</taxon>
        <taxon>Solanales</taxon>
        <taxon>Convolvulaceae</taxon>
        <taxon>Cuscuteae</taxon>
        <taxon>Cuscuta</taxon>
        <taxon>Cuscuta subgen. Grammica</taxon>
        <taxon>Cuscuta sect. Cleistogrammica</taxon>
    </lineage>
</organism>
<gene>
    <name evidence="1" type="ORF">CCAM_LOCUS33611</name>
</gene>
<reference evidence="1 2" key="1">
    <citation type="submission" date="2018-04" db="EMBL/GenBank/DDBJ databases">
        <authorList>
            <person name="Vogel A."/>
        </authorList>
    </citation>
    <scope>NUCLEOTIDE SEQUENCE [LARGE SCALE GENOMIC DNA]</scope>
</reference>
<accession>A0A484MSE6</accession>
<dbReference type="EMBL" id="OOIL02004480">
    <property type="protein sequence ID" value="VFQ91835.1"/>
    <property type="molecule type" value="Genomic_DNA"/>
</dbReference>
<protein>
    <submittedName>
        <fullName evidence="1">Uncharacterized protein</fullName>
    </submittedName>
</protein>
<dbReference type="AlphaFoldDB" id="A0A484MSE6"/>
<evidence type="ECO:0000313" key="1">
    <source>
        <dbReference type="EMBL" id="VFQ91835.1"/>
    </source>
</evidence>
<name>A0A484MSE6_9ASTE</name>
<evidence type="ECO:0000313" key="2">
    <source>
        <dbReference type="Proteomes" id="UP000595140"/>
    </source>
</evidence>
<sequence length="90" mass="10190">MSIAVVRYHNDQDDVFRIQGRIQNECRIENRFDAVLDELALIQNCLKPIFNSTLILNSTLNPEHVVLTIVIADNSYAHLIPVVDQSSNIA</sequence>